<dbReference type="KEGG" id="mfk:E2N92_02890"/>
<keyword evidence="1" id="KW-1133">Transmembrane helix</keyword>
<feature type="transmembrane region" description="Helical" evidence="1">
    <location>
        <begin position="437"/>
        <end position="455"/>
    </location>
</feature>
<name>A0A8G1EFS9_9EURY</name>
<accession>A0A8G1EFS9</accession>
<dbReference type="Pfam" id="PF09971">
    <property type="entry name" value="DUF2206"/>
    <property type="match status" value="1"/>
</dbReference>
<dbReference type="OrthoDB" id="292292at2157"/>
<dbReference type="Proteomes" id="UP000826709">
    <property type="component" value="Chromosome"/>
</dbReference>
<feature type="transmembrane region" description="Helical" evidence="1">
    <location>
        <begin position="64"/>
        <end position="84"/>
    </location>
</feature>
<reference evidence="2" key="1">
    <citation type="journal article" date="2005" name="Int. J. Syst. Evol. Microbiol.">
        <title>Methanofollis formosanus sp. nov., isolated from a fish pond.</title>
        <authorList>
            <person name="Wu S.Y."/>
            <person name="Chen S.C."/>
            <person name="Lai M.C."/>
        </authorList>
    </citation>
    <scope>NUCLEOTIDE SEQUENCE</scope>
    <source>
        <strain evidence="2">ML15</strain>
    </source>
</reference>
<sequence length="791" mass="90030">MDITNHISFPLVLAFTVIMADISIVLDIPIYRQVFGFFLVTFVPGLLIFHILDLKFKCPSKTVLYSVGFSVAIAMFLGFFVNLIGPLFGLNRPISITPLLVSINVVVIILFIISFVVSPAGYKSPIDLSGSFVLLFSPQGSFLLLILLLGIIGGFAVRYYIWSIFSVTAMFLISVTVSLIAFDKFFKKRHYALTLFIIGLTLLLNRTLTSPYVGGTDIHVELFFQKLTEVNAYWDPSIYPYTCNTMLSTVILPTVYSVLLGINTIFVYKVIFSIFFALVPVALYHLFRTQIKPKFSFFSVCLFMSFYAFFLVLTWLPRQQVAELYLVLLLLTLFLPQRRCQSLLDSRLQGITSWAENRSCGGSVQKESHEGVSTLFNWRRCHPLLIFTQRQSSLGEDISLKILEKYAPIQRRIQVLDTLGIVSIIWMSSIVVSHYSLAYMSLFFIIVVSIIVFISNRKINRIKLLVIVFAVIMTFSWYVYISLSKTLEASVSIVQGIIQGIENELFSPSAIDPNVDKALGIGLFDLPFWHAIGHIWQLGTQILILLGFVYVLSGYVRKRSRPELTLFQIVGMIILFMSMTLPFFASSLNLDRIYHIILIFISPLCVIGLVYLIEWISRHFNIQSLNKQKIISVCLVLVFVPYFLFNSGAIFEVTERSNNLVLEIDQSIDHSQYFSNSTYYFLNQRVPSEDVAACEWISTFRITGSPVYSDVQRECELWGYGLIPLSDVFGRLYPPTTGGYVFVGRQNVIENRYICLDRDRVRSSVIYGFDQIQSDLKPRNLVYSSGAVVYK</sequence>
<evidence type="ECO:0000313" key="2">
    <source>
        <dbReference type="EMBL" id="QYZ78449.1"/>
    </source>
</evidence>
<dbReference type="AlphaFoldDB" id="A0A8G1EFS9"/>
<reference evidence="2" key="2">
    <citation type="submission" date="2019-03" db="EMBL/GenBank/DDBJ databases">
        <authorList>
            <person name="Chen S.-C."/>
            <person name="Wu S.-Y."/>
            <person name="Lai M.-C."/>
        </authorList>
    </citation>
    <scope>NUCLEOTIDE SEQUENCE</scope>
    <source>
        <strain evidence="2">ML15</strain>
    </source>
</reference>
<feature type="transmembrane region" description="Helical" evidence="1">
    <location>
        <begin position="191"/>
        <end position="208"/>
    </location>
</feature>
<feature type="transmembrane region" description="Helical" evidence="1">
    <location>
        <begin position="534"/>
        <end position="552"/>
    </location>
</feature>
<keyword evidence="1" id="KW-0812">Transmembrane</keyword>
<feature type="transmembrane region" description="Helical" evidence="1">
    <location>
        <begin position="462"/>
        <end position="481"/>
    </location>
</feature>
<feature type="transmembrane region" description="Helical" evidence="1">
    <location>
        <begin position="633"/>
        <end position="651"/>
    </location>
</feature>
<keyword evidence="1" id="KW-0472">Membrane</keyword>
<organism evidence="2 3">
    <name type="scientific">Methanofollis formosanus</name>
    <dbReference type="NCBI Taxonomy" id="299308"/>
    <lineage>
        <taxon>Archaea</taxon>
        <taxon>Methanobacteriati</taxon>
        <taxon>Methanobacteriota</taxon>
        <taxon>Stenosarchaea group</taxon>
        <taxon>Methanomicrobia</taxon>
        <taxon>Methanomicrobiales</taxon>
        <taxon>Methanomicrobiaceae</taxon>
        <taxon>Methanofollis</taxon>
    </lineage>
</organism>
<feature type="transmembrane region" description="Helical" evidence="1">
    <location>
        <begin position="159"/>
        <end position="182"/>
    </location>
</feature>
<dbReference type="EMBL" id="CP037968">
    <property type="protein sequence ID" value="QYZ78449.1"/>
    <property type="molecule type" value="Genomic_DNA"/>
</dbReference>
<keyword evidence="3" id="KW-1185">Reference proteome</keyword>
<dbReference type="RefSeq" id="WP_220682207.1">
    <property type="nucleotide sequence ID" value="NZ_CP037968.1"/>
</dbReference>
<dbReference type="InterPro" id="IPR018701">
    <property type="entry name" value="DUF2206_membrane"/>
</dbReference>
<feature type="transmembrane region" description="Helical" evidence="1">
    <location>
        <begin position="413"/>
        <end position="431"/>
    </location>
</feature>
<evidence type="ECO:0000313" key="3">
    <source>
        <dbReference type="Proteomes" id="UP000826709"/>
    </source>
</evidence>
<feature type="transmembrane region" description="Helical" evidence="1">
    <location>
        <begin position="564"/>
        <end position="587"/>
    </location>
</feature>
<protein>
    <submittedName>
        <fullName evidence="2">DUF2206 domain-containing protein</fullName>
    </submittedName>
</protein>
<feature type="transmembrane region" description="Helical" evidence="1">
    <location>
        <begin position="96"/>
        <end position="120"/>
    </location>
</feature>
<evidence type="ECO:0000256" key="1">
    <source>
        <dbReference type="SAM" id="Phobius"/>
    </source>
</evidence>
<gene>
    <name evidence="2" type="ORF">E2N92_02890</name>
</gene>
<feature type="transmembrane region" description="Helical" evidence="1">
    <location>
        <begin position="132"/>
        <end position="153"/>
    </location>
</feature>
<feature type="transmembrane region" description="Helical" evidence="1">
    <location>
        <begin position="34"/>
        <end position="52"/>
    </location>
</feature>
<proteinExistence type="predicted"/>
<feature type="transmembrane region" description="Helical" evidence="1">
    <location>
        <begin position="255"/>
        <end position="283"/>
    </location>
</feature>
<feature type="transmembrane region" description="Helical" evidence="1">
    <location>
        <begin position="7"/>
        <end position="28"/>
    </location>
</feature>
<feature type="transmembrane region" description="Helical" evidence="1">
    <location>
        <begin position="593"/>
        <end position="613"/>
    </location>
</feature>
<feature type="transmembrane region" description="Helical" evidence="1">
    <location>
        <begin position="295"/>
        <end position="315"/>
    </location>
</feature>